<dbReference type="InterPro" id="IPR017853">
    <property type="entry name" value="GH"/>
</dbReference>
<protein>
    <recommendedName>
        <fullName evidence="8">Beta-glucosidase</fullName>
    </recommendedName>
</protein>
<evidence type="ECO:0000256" key="4">
    <source>
        <dbReference type="RuleBase" id="RU003690"/>
    </source>
</evidence>
<gene>
    <name evidence="6" type="ORF">LUZ63_005853</name>
</gene>
<dbReference type="SUPFAM" id="SSF51445">
    <property type="entry name" value="(Trans)glycosidases"/>
    <property type="match status" value="1"/>
</dbReference>
<evidence type="ECO:0000256" key="5">
    <source>
        <dbReference type="SAM" id="SignalP"/>
    </source>
</evidence>
<dbReference type="PRINTS" id="PR00131">
    <property type="entry name" value="GLHYDRLASE1"/>
</dbReference>
<accession>A0A9Q0CNP6</accession>
<dbReference type="OrthoDB" id="65569at2759"/>
<evidence type="ECO:0008006" key="8">
    <source>
        <dbReference type="Google" id="ProtNLM"/>
    </source>
</evidence>
<comment type="caution">
    <text evidence="6">The sequence shown here is derived from an EMBL/GenBank/DDBJ whole genome shotgun (WGS) entry which is preliminary data.</text>
</comment>
<dbReference type="PANTHER" id="PTHR10353:SF28">
    <property type="entry name" value="BETA-GLUCOSIDASE 44"/>
    <property type="match status" value="1"/>
</dbReference>
<reference evidence="6" key="1">
    <citation type="journal article" date="2022" name="Cell">
        <title>Repeat-based holocentromeres influence genome architecture and karyotype evolution.</title>
        <authorList>
            <person name="Hofstatter P.G."/>
            <person name="Thangavel G."/>
            <person name="Lux T."/>
            <person name="Neumann P."/>
            <person name="Vondrak T."/>
            <person name="Novak P."/>
            <person name="Zhang M."/>
            <person name="Costa L."/>
            <person name="Castellani M."/>
            <person name="Scott A."/>
            <person name="Toegelov H."/>
            <person name="Fuchs J."/>
            <person name="Mata-Sucre Y."/>
            <person name="Dias Y."/>
            <person name="Vanzela A.L.L."/>
            <person name="Huettel B."/>
            <person name="Almeida C.C.S."/>
            <person name="Simkova H."/>
            <person name="Souza G."/>
            <person name="Pedrosa-Harand A."/>
            <person name="Macas J."/>
            <person name="Mayer K.F.X."/>
            <person name="Houben A."/>
            <person name="Marques A."/>
        </authorList>
    </citation>
    <scope>NUCLEOTIDE SEQUENCE</scope>
    <source>
        <strain evidence="6">RhyBre1mFocal</strain>
    </source>
</reference>
<keyword evidence="2" id="KW-0378">Hydrolase</keyword>
<sequence length="513" mass="58647">MKRNLSCLTLLSSLLLTTSLWFPTNGEAPQIPELTPVTPSTYTEKLSRDAFPKGFVFGAATSAYQVEGMALKEGRGPSIWDGYIHLPGFIADNSTADIATDEYHHYKEDIDILKKMNFDAYRFSISWSRIFPDGEGRVNPQGVNYYNNLIDYMLQQGITPYANLFHSDSPLALETKYQGWLNPNIVDIFANYAEFCFKTFGDRVKNWFTINEPRLMAAFGYDQKINPPFRCTGCAAGGNSSTEPYIVTHHLLLAHATAVKRYRDKYQPSQNGKIGIVLDFVWFEPLTNSREDRDAAQRARDFQIGWYLDPLINGQYPITMQQIVEERLPKFSLGQVALVKGSTDYIGINQYTACYVKNSLMKNRAPIGYSNDWHVQSLTVRNGVRIGPRANSNWLLMVPTGIYHSVKYIKEKYRNPAVIITENGMDQPGNVALPGALNDTRRVNYYKSYISDLKKGIDEGANVVGYFAWSLLDNFEWRLGYTSRFGLVYVDFHNLKRYPKLSAYWFRNMLKRK</sequence>
<dbReference type="Pfam" id="PF00232">
    <property type="entry name" value="Glyco_hydro_1"/>
    <property type="match status" value="1"/>
</dbReference>
<dbReference type="EMBL" id="JAMQYH010000002">
    <property type="protein sequence ID" value="KAJ1697341.1"/>
    <property type="molecule type" value="Genomic_DNA"/>
</dbReference>
<dbReference type="AlphaFoldDB" id="A0A9Q0CNP6"/>
<dbReference type="InterPro" id="IPR001360">
    <property type="entry name" value="Glyco_hydro_1"/>
</dbReference>
<feature type="chain" id="PRO_5040327560" description="Beta-glucosidase" evidence="5">
    <location>
        <begin position="27"/>
        <end position="513"/>
    </location>
</feature>
<evidence type="ECO:0000256" key="3">
    <source>
        <dbReference type="ARBA" id="ARBA00023295"/>
    </source>
</evidence>
<keyword evidence="3" id="KW-0326">Glycosidase</keyword>
<organism evidence="6 7">
    <name type="scientific">Rhynchospora breviuscula</name>
    <dbReference type="NCBI Taxonomy" id="2022672"/>
    <lineage>
        <taxon>Eukaryota</taxon>
        <taxon>Viridiplantae</taxon>
        <taxon>Streptophyta</taxon>
        <taxon>Embryophyta</taxon>
        <taxon>Tracheophyta</taxon>
        <taxon>Spermatophyta</taxon>
        <taxon>Magnoliopsida</taxon>
        <taxon>Liliopsida</taxon>
        <taxon>Poales</taxon>
        <taxon>Cyperaceae</taxon>
        <taxon>Cyperoideae</taxon>
        <taxon>Rhynchosporeae</taxon>
        <taxon>Rhynchospora</taxon>
    </lineage>
</organism>
<dbReference type="GO" id="GO:0005975">
    <property type="term" value="P:carbohydrate metabolic process"/>
    <property type="evidence" value="ECO:0007669"/>
    <property type="project" value="InterPro"/>
</dbReference>
<name>A0A9Q0CNP6_9POAL</name>
<feature type="signal peptide" evidence="5">
    <location>
        <begin position="1"/>
        <end position="26"/>
    </location>
</feature>
<dbReference type="PANTHER" id="PTHR10353">
    <property type="entry name" value="GLYCOSYL HYDROLASE"/>
    <property type="match status" value="1"/>
</dbReference>
<keyword evidence="7" id="KW-1185">Reference proteome</keyword>
<comment type="similarity">
    <text evidence="1 4">Belongs to the glycosyl hydrolase 1 family.</text>
</comment>
<dbReference type="Proteomes" id="UP001151287">
    <property type="component" value="Unassembled WGS sequence"/>
</dbReference>
<dbReference type="FunFam" id="3.20.20.80:FF:000041">
    <property type="entry name" value="Beta-glucosidase 7"/>
    <property type="match status" value="1"/>
</dbReference>
<keyword evidence="5" id="KW-0732">Signal</keyword>
<dbReference type="GO" id="GO:0008422">
    <property type="term" value="F:beta-glucosidase activity"/>
    <property type="evidence" value="ECO:0007669"/>
    <property type="project" value="TreeGrafter"/>
</dbReference>
<evidence type="ECO:0000313" key="6">
    <source>
        <dbReference type="EMBL" id="KAJ1697341.1"/>
    </source>
</evidence>
<dbReference type="Gene3D" id="3.20.20.80">
    <property type="entry name" value="Glycosidases"/>
    <property type="match status" value="1"/>
</dbReference>
<evidence type="ECO:0000256" key="2">
    <source>
        <dbReference type="ARBA" id="ARBA00022801"/>
    </source>
</evidence>
<proteinExistence type="inferred from homology"/>
<evidence type="ECO:0000256" key="1">
    <source>
        <dbReference type="ARBA" id="ARBA00010838"/>
    </source>
</evidence>
<evidence type="ECO:0000313" key="7">
    <source>
        <dbReference type="Proteomes" id="UP001151287"/>
    </source>
</evidence>